<dbReference type="EMBL" id="CM042887">
    <property type="protein sequence ID" value="KAI4330834.1"/>
    <property type="molecule type" value="Genomic_DNA"/>
</dbReference>
<accession>A0ACB9N568</accession>
<name>A0ACB9N568_9MYRT</name>
<protein>
    <submittedName>
        <fullName evidence="1">Uncharacterized protein</fullName>
    </submittedName>
</protein>
<proteinExistence type="predicted"/>
<reference evidence="2" key="1">
    <citation type="journal article" date="2023" name="Front. Plant Sci.">
        <title>Chromosomal-level genome assembly of Melastoma candidum provides insights into trichome evolution.</title>
        <authorList>
            <person name="Zhong Y."/>
            <person name="Wu W."/>
            <person name="Sun C."/>
            <person name="Zou P."/>
            <person name="Liu Y."/>
            <person name="Dai S."/>
            <person name="Zhou R."/>
        </authorList>
    </citation>
    <scope>NUCLEOTIDE SEQUENCE [LARGE SCALE GENOMIC DNA]</scope>
</reference>
<gene>
    <name evidence="1" type="ORF">MLD38_029079</name>
</gene>
<sequence length="106" mass="11626">MRTLTDLMWELSLPICADHDHQYCNPTTDSNPGLAALEVGSLGWRALVTGGSGDPLIDRQVKLAKVMEEKGVSVVGQFFDGHQHGGRFESLAYVIKDFVYVTTMKG</sequence>
<evidence type="ECO:0000313" key="1">
    <source>
        <dbReference type="EMBL" id="KAI4330834.1"/>
    </source>
</evidence>
<organism evidence="1 2">
    <name type="scientific">Melastoma candidum</name>
    <dbReference type="NCBI Taxonomy" id="119954"/>
    <lineage>
        <taxon>Eukaryota</taxon>
        <taxon>Viridiplantae</taxon>
        <taxon>Streptophyta</taxon>
        <taxon>Embryophyta</taxon>
        <taxon>Tracheophyta</taxon>
        <taxon>Spermatophyta</taxon>
        <taxon>Magnoliopsida</taxon>
        <taxon>eudicotyledons</taxon>
        <taxon>Gunneridae</taxon>
        <taxon>Pentapetalae</taxon>
        <taxon>rosids</taxon>
        <taxon>malvids</taxon>
        <taxon>Myrtales</taxon>
        <taxon>Melastomataceae</taxon>
        <taxon>Melastomatoideae</taxon>
        <taxon>Melastomateae</taxon>
        <taxon>Melastoma</taxon>
    </lineage>
</organism>
<comment type="caution">
    <text evidence="1">The sequence shown here is derived from an EMBL/GenBank/DDBJ whole genome shotgun (WGS) entry which is preliminary data.</text>
</comment>
<dbReference type="Proteomes" id="UP001057402">
    <property type="component" value="Chromosome 8"/>
</dbReference>
<keyword evidence="2" id="KW-1185">Reference proteome</keyword>
<evidence type="ECO:0000313" key="2">
    <source>
        <dbReference type="Proteomes" id="UP001057402"/>
    </source>
</evidence>